<dbReference type="Proteomes" id="UP000256345">
    <property type="component" value="Unassembled WGS sequence"/>
</dbReference>
<feature type="region of interest" description="Disordered" evidence="2">
    <location>
        <begin position="88"/>
        <end position="139"/>
    </location>
</feature>
<comment type="caution">
    <text evidence="4">The sequence shown here is derived from an EMBL/GenBank/DDBJ whole genome shotgun (WGS) entry which is preliminary data.</text>
</comment>
<reference evidence="4 5" key="1">
    <citation type="submission" date="2018-08" db="EMBL/GenBank/DDBJ databases">
        <title>Genomic Encyclopedia of Archaeal and Bacterial Type Strains, Phase II (KMG-II): from individual species to whole genera.</title>
        <authorList>
            <person name="Goeker M."/>
        </authorList>
    </citation>
    <scope>NUCLEOTIDE SEQUENCE [LARGE SCALE GENOMIC DNA]</scope>
    <source>
        <strain evidence="4 5">DSM 2261</strain>
    </source>
</reference>
<protein>
    <submittedName>
        <fullName evidence="4">HB1/ASXL restriction endonuclease-like protein with HTH domain</fullName>
    </submittedName>
</protein>
<dbReference type="InterPro" id="IPR007759">
    <property type="entry name" value="Asxl_HARE-HTH"/>
</dbReference>
<evidence type="ECO:0000256" key="1">
    <source>
        <dbReference type="ARBA" id="ARBA00023163"/>
    </source>
</evidence>
<evidence type="ECO:0000313" key="4">
    <source>
        <dbReference type="EMBL" id="REG37497.1"/>
    </source>
</evidence>
<evidence type="ECO:0000313" key="5">
    <source>
        <dbReference type="Proteomes" id="UP000256345"/>
    </source>
</evidence>
<dbReference type="Pfam" id="PF05066">
    <property type="entry name" value="HARE-HTH"/>
    <property type="match status" value="1"/>
</dbReference>
<dbReference type="RefSeq" id="WP_245682633.1">
    <property type="nucleotide sequence ID" value="NZ_CP011509.1"/>
</dbReference>
<feature type="domain" description="HTH HARE-type" evidence="3">
    <location>
        <begin position="1"/>
        <end position="73"/>
    </location>
</feature>
<dbReference type="PROSITE" id="PS51913">
    <property type="entry name" value="HTH_HARE"/>
    <property type="match status" value="1"/>
</dbReference>
<dbReference type="EMBL" id="QUMU01000001">
    <property type="protein sequence ID" value="REG37497.1"/>
    <property type="molecule type" value="Genomic_DNA"/>
</dbReference>
<proteinExistence type="predicted"/>
<feature type="compositionally biased region" description="Basic and acidic residues" evidence="2">
    <location>
        <begin position="101"/>
        <end position="112"/>
    </location>
</feature>
<name>A0ABX9KBL7_9BACT</name>
<keyword evidence="5" id="KW-1185">Reference proteome</keyword>
<keyword evidence="1" id="KW-0804">Transcription</keyword>
<evidence type="ECO:0000259" key="3">
    <source>
        <dbReference type="PROSITE" id="PS51913"/>
    </source>
</evidence>
<accession>A0ABX9KBL7</accession>
<organism evidence="4 5">
    <name type="scientific">Archangium gephyra</name>
    <dbReference type="NCBI Taxonomy" id="48"/>
    <lineage>
        <taxon>Bacteria</taxon>
        <taxon>Pseudomonadati</taxon>
        <taxon>Myxococcota</taxon>
        <taxon>Myxococcia</taxon>
        <taxon>Myxococcales</taxon>
        <taxon>Cystobacterineae</taxon>
        <taxon>Archangiaceae</taxon>
        <taxon>Archangium</taxon>
    </lineage>
</organism>
<evidence type="ECO:0000256" key="2">
    <source>
        <dbReference type="SAM" id="MobiDB-lite"/>
    </source>
</evidence>
<gene>
    <name evidence="4" type="ORF">ATI61_101483</name>
</gene>
<sequence length="206" mass="23360">MTFYEAALRVLESEGRPLTFLEITEKSIAQNLLSHVGKTPELTMLSRLAAMARRTRDRKVVVTAKDTFALADWALPEDAEALAQTGVMEAHPEESLPPLRPVERHPEPRTDNVRVAGRGSERKRRREEEEEGRGGRRRRFPPIPEVVFEILSEADVALRPEQILEQARTKELAAEDATVESLLTALLEDNQRRIDAGRRPQFSFSK</sequence>